<dbReference type="AlphaFoldDB" id="A0AB74ERJ0"/>
<proteinExistence type="predicted"/>
<reference evidence="1 2" key="1">
    <citation type="submission" date="2016-09" db="EMBL/GenBank/DDBJ databases">
        <authorList>
            <person name="Kumanski S."/>
            <person name="Beatrice B."/>
        </authorList>
    </citation>
    <scope>NUCLEOTIDE SEQUENCE [LARGE SCALE GENOMIC DNA]</scope>
    <source>
        <strain evidence="1">Mankind</strain>
    </source>
</reference>
<gene>
    <name evidence="1" type="ORF">ESCNG_50095</name>
</gene>
<protein>
    <submittedName>
        <fullName evidence="1">Uncharacterized protein</fullName>
    </submittedName>
</protein>
<dbReference type="EMBL" id="FMTB01000045">
    <property type="protein sequence ID" value="SCW15695.1"/>
    <property type="molecule type" value="Genomic_DNA"/>
</dbReference>
<dbReference type="RefSeq" id="WP_012503610.1">
    <property type="nucleotide sequence ID" value="NZ_AP018381.1"/>
</dbReference>
<evidence type="ECO:0000313" key="2">
    <source>
        <dbReference type="Proteomes" id="UP000182484"/>
    </source>
</evidence>
<name>A0AB74ERJ0_NEIGO</name>
<evidence type="ECO:0000313" key="1">
    <source>
        <dbReference type="EMBL" id="SCW15695.1"/>
    </source>
</evidence>
<dbReference type="Proteomes" id="UP000182484">
    <property type="component" value="Unassembled WGS sequence"/>
</dbReference>
<sequence length="44" mass="4954">MKFKQFILATVLGATAFSAWADDSYQHIRAVRILLLILSVWCVG</sequence>
<comment type="caution">
    <text evidence="1">The sequence shown here is derived from an EMBL/GenBank/DDBJ whole genome shotgun (WGS) entry which is preliminary data.</text>
</comment>
<accession>A0AB74ERJ0</accession>
<organism evidence="1 2">
    <name type="scientific">Neisseria gonorrhoeae</name>
    <dbReference type="NCBI Taxonomy" id="485"/>
    <lineage>
        <taxon>Bacteria</taxon>
        <taxon>Pseudomonadati</taxon>
        <taxon>Pseudomonadota</taxon>
        <taxon>Betaproteobacteria</taxon>
        <taxon>Neisseriales</taxon>
        <taxon>Neisseriaceae</taxon>
        <taxon>Neisseria</taxon>
    </lineage>
</organism>